<proteinExistence type="predicted"/>
<evidence type="ECO:0000313" key="2">
    <source>
        <dbReference type="Proteomes" id="UP000217257"/>
    </source>
</evidence>
<organism evidence="1 2">
    <name type="scientific">Cystobacter fuscus</name>
    <dbReference type="NCBI Taxonomy" id="43"/>
    <lineage>
        <taxon>Bacteria</taxon>
        <taxon>Pseudomonadati</taxon>
        <taxon>Myxococcota</taxon>
        <taxon>Myxococcia</taxon>
        <taxon>Myxococcales</taxon>
        <taxon>Cystobacterineae</taxon>
        <taxon>Archangiaceae</taxon>
        <taxon>Cystobacter</taxon>
    </lineage>
</organism>
<dbReference type="AlphaFoldDB" id="A0A250ISB1"/>
<name>A0A250ISB1_9BACT</name>
<accession>A0A250ISB1</accession>
<sequence>MTTITRTTQTTTTTTVSNDLPNPAQATQVAAQLAQAINQLGQALTAATQQTGAALPKDGMMQAQSQAPVNLSGSAAPGGMDVYKAAAALDKHFAVAEGIGTNGKGKGSGDGNIGLGELKNLANPANGAPPELQQAAQFLLSHPSMAKVIDGAKGKGGDVHINRADLQKMMAGAPAGSLPGPVSNDLAPKMSAAMASLLGASPTAGNIPTSAPTTAMSPATASGTFASPTQGAPMDVYGAAQALKNHFAVAEGIGTNGKGKGSGDGNIGLGELKQLANPASGAPAQLQQAAQFLLAHPAMAKVLDGAKGKGGDVHINMADLNKLLANAPAGSGAGPSAAQSQLQNLLGNAPAPTANAQSQLQNLQNMAQTLSSAMASLLGSSPISGSAPMQQPMGASGTAAPGGMDVYKAASALDKHFAVAEGIGMNGKGKGSGDGNIGLSELKNLANPKSGAPAELQQAAQFLLAHPAMAKVIDGAKGKGGDVHINRADLQKMMASAPASTASMPTAPVSTQGAQGGNSLMNIFNQAAGTASPTTAMSPATASGTFASPTQAKPMDVYGAAQELKNHFAVAEGIGMNGKGKGSGDGNIGLSELKQLANPASGAPPRLQQAAQFMLAHPSMAKVIDGAKGKGGDVHINMADLNKILSSAPGGSGGTQGVAGTSAKDIIMEQVKATAFKMNIS</sequence>
<protein>
    <submittedName>
        <fullName evidence="1">Uncharacterized protein</fullName>
    </submittedName>
</protein>
<reference evidence="1 2" key="1">
    <citation type="submission" date="2017-06" db="EMBL/GenBank/DDBJ databases">
        <title>Sequencing and comparative analysis of myxobacterial genomes.</title>
        <authorList>
            <person name="Rupp O."/>
            <person name="Goesmann A."/>
            <person name="Sogaard-Andersen L."/>
        </authorList>
    </citation>
    <scope>NUCLEOTIDE SEQUENCE [LARGE SCALE GENOMIC DNA]</scope>
    <source>
        <strain evidence="1 2">DSM 52655</strain>
    </source>
</reference>
<gene>
    <name evidence="1" type="ORF">CYFUS_000041</name>
</gene>
<dbReference type="RefSeq" id="WP_095983357.1">
    <property type="nucleotide sequence ID" value="NZ_CP022098.1"/>
</dbReference>
<dbReference type="Proteomes" id="UP000217257">
    <property type="component" value="Chromosome"/>
</dbReference>
<dbReference type="EMBL" id="CP022098">
    <property type="protein sequence ID" value="ATB34634.1"/>
    <property type="molecule type" value="Genomic_DNA"/>
</dbReference>
<evidence type="ECO:0000313" key="1">
    <source>
        <dbReference type="EMBL" id="ATB34634.1"/>
    </source>
</evidence>
<dbReference type="KEGG" id="cfus:CYFUS_000041"/>